<sequence length="247" mass="27793">MRFCVLACLWLSYCCFVQCAKLPSAWGRCHKSDAGFSECIRENIEIAVSTLNKPISELNSGALDPLDIPELYIGEGTGPVNVAQHFKNVKLFGISNVKVLNSSVNFKDKYIQSVTVSPQLVLKGDYDLKGQILLLPVYGNGKCTVTLSDVLINHKIVWENIEKKGKVFMKCVDYKITLKPGKVSYQFDNLFDGQKELGDNINKVLNESWEEVFNDVRDGYEKSLGIIFNDLANRILSKVPEKEIFLE</sequence>
<name>A0A834IS59_RHYFE</name>
<dbReference type="PANTHER" id="PTHR11008">
    <property type="entry name" value="PROTEIN TAKEOUT-LIKE PROTEIN"/>
    <property type="match status" value="1"/>
</dbReference>
<dbReference type="InterPro" id="IPR010562">
    <property type="entry name" value="Haemolymph_juvenile_hormone-bd"/>
</dbReference>
<keyword evidence="1 4" id="KW-0732">Signal</keyword>
<feature type="signal peptide" evidence="4">
    <location>
        <begin position="1"/>
        <end position="19"/>
    </location>
</feature>
<evidence type="ECO:0000256" key="1">
    <source>
        <dbReference type="ARBA" id="ARBA00022729"/>
    </source>
</evidence>
<dbReference type="GO" id="GO:0007623">
    <property type="term" value="P:circadian rhythm"/>
    <property type="evidence" value="ECO:0007669"/>
    <property type="project" value="UniProtKB-ARBA"/>
</dbReference>
<reference evidence="5" key="1">
    <citation type="submission" date="2020-08" db="EMBL/GenBank/DDBJ databases">
        <title>Genome sequencing and assembly of the red palm weevil Rhynchophorus ferrugineus.</title>
        <authorList>
            <person name="Dias G.B."/>
            <person name="Bergman C.M."/>
            <person name="Manee M."/>
        </authorList>
    </citation>
    <scope>NUCLEOTIDE SEQUENCE</scope>
    <source>
        <strain evidence="5">AA-2017</strain>
        <tissue evidence="5">Whole larva</tissue>
    </source>
</reference>
<dbReference type="FunFam" id="3.15.10.30:FF:000001">
    <property type="entry name" value="Takeout-like protein 1"/>
    <property type="match status" value="1"/>
</dbReference>
<evidence type="ECO:0000313" key="5">
    <source>
        <dbReference type="EMBL" id="KAF7285514.1"/>
    </source>
</evidence>
<evidence type="ECO:0000313" key="6">
    <source>
        <dbReference type="Proteomes" id="UP000625711"/>
    </source>
</evidence>
<feature type="chain" id="PRO_5032439576" evidence="4">
    <location>
        <begin position="20"/>
        <end position="247"/>
    </location>
</feature>
<organism evidence="5 6">
    <name type="scientific">Rhynchophorus ferrugineus</name>
    <name type="common">Red palm weevil</name>
    <name type="synonym">Curculio ferrugineus</name>
    <dbReference type="NCBI Taxonomy" id="354439"/>
    <lineage>
        <taxon>Eukaryota</taxon>
        <taxon>Metazoa</taxon>
        <taxon>Ecdysozoa</taxon>
        <taxon>Arthropoda</taxon>
        <taxon>Hexapoda</taxon>
        <taxon>Insecta</taxon>
        <taxon>Pterygota</taxon>
        <taxon>Neoptera</taxon>
        <taxon>Endopterygota</taxon>
        <taxon>Coleoptera</taxon>
        <taxon>Polyphaga</taxon>
        <taxon>Cucujiformia</taxon>
        <taxon>Curculionidae</taxon>
        <taxon>Dryophthorinae</taxon>
        <taxon>Rhynchophorus</taxon>
    </lineage>
</organism>
<dbReference type="PANTHER" id="PTHR11008:SF32">
    <property type="entry name" value="CIRCADIAN CLOCK-CONTROLLED PROTEIN DAYWAKE-RELATED"/>
    <property type="match status" value="1"/>
</dbReference>
<proteinExistence type="inferred from homology"/>
<gene>
    <name evidence="5" type="ORF">GWI33_010513</name>
</gene>
<evidence type="ECO:0000256" key="2">
    <source>
        <dbReference type="ARBA" id="ARBA00023108"/>
    </source>
</evidence>
<dbReference type="Gene3D" id="3.15.10.30">
    <property type="entry name" value="Haemolymph juvenile hormone binding protein"/>
    <property type="match status" value="1"/>
</dbReference>
<dbReference type="OrthoDB" id="8190514at2759"/>
<evidence type="ECO:0000256" key="3">
    <source>
        <dbReference type="ARBA" id="ARBA00060902"/>
    </source>
</evidence>
<comment type="similarity">
    <text evidence="3">Belongs to the TO family.</text>
</comment>
<dbReference type="AlphaFoldDB" id="A0A834IS59"/>
<accession>A0A834IS59</accession>
<dbReference type="EMBL" id="JAACXV010000052">
    <property type="protein sequence ID" value="KAF7285514.1"/>
    <property type="molecule type" value="Genomic_DNA"/>
</dbReference>
<evidence type="ECO:0000256" key="4">
    <source>
        <dbReference type="SAM" id="SignalP"/>
    </source>
</evidence>
<dbReference type="Proteomes" id="UP000625711">
    <property type="component" value="Unassembled WGS sequence"/>
</dbReference>
<keyword evidence="2" id="KW-0090">Biological rhythms</keyword>
<dbReference type="SMART" id="SM00700">
    <property type="entry name" value="JHBP"/>
    <property type="match status" value="1"/>
</dbReference>
<dbReference type="GO" id="GO:0005615">
    <property type="term" value="C:extracellular space"/>
    <property type="evidence" value="ECO:0007669"/>
    <property type="project" value="TreeGrafter"/>
</dbReference>
<comment type="caution">
    <text evidence="5">The sequence shown here is derived from an EMBL/GenBank/DDBJ whole genome shotgun (WGS) entry which is preliminary data.</text>
</comment>
<dbReference type="Pfam" id="PF06585">
    <property type="entry name" value="JHBP"/>
    <property type="match status" value="1"/>
</dbReference>
<protein>
    <submittedName>
        <fullName evidence="5">Uncharacterized protein</fullName>
    </submittedName>
</protein>
<keyword evidence="6" id="KW-1185">Reference proteome</keyword>
<dbReference type="InterPro" id="IPR038606">
    <property type="entry name" value="To_sf"/>
</dbReference>